<reference evidence="3" key="1">
    <citation type="submission" date="2019-06" db="EMBL/GenBank/DDBJ databases">
        <title>Draft genome sequence of the griseofulvin-producing fungus Xylaria cubensis strain G536.</title>
        <authorList>
            <person name="Mead M.E."/>
            <person name="Raja H.A."/>
            <person name="Steenwyk J.L."/>
            <person name="Knowles S.L."/>
            <person name="Oberlies N.H."/>
            <person name="Rokas A."/>
        </authorList>
    </citation>
    <scope>NUCLEOTIDE SEQUENCE [LARGE SCALE GENOMIC DNA]</scope>
    <source>
        <strain evidence="3">G536</strain>
    </source>
</reference>
<protein>
    <submittedName>
        <fullName evidence="2">Uncharacterized protein</fullName>
    </submittedName>
</protein>
<evidence type="ECO:0000313" key="3">
    <source>
        <dbReference type="Proteomes" id="UP000319160"/>
    </source>
</evidence>
<keyword evidence="3" id="KW-1185">Reference proteome</keyword>
<organism evidence="2 3">
    <name type="scientific">Xylaria flabelliformis</name>
    <dbReference type="NCBI Taxonomy" id="2512241"/>
    <lineage>
        <taxon>Eukaryota</taxon>
        <taxon>Fungi</taxon>
        <taxon>Dikarya</taxon>
        <taxon>Ascomycota</taxon>
        <taxon>Pezizomycotina</taxon>
        <taxon>Sordariomycetes</taxon>
        <taxon>Xylariomycetidae</taxon>
        <taxon>Xylariales</taxon>
        <taxon>Xylariaceae</taxon>
        <taxon>Xylaria</taxon>
    </lineage>
</organism>
<dbReference type="Pfam" id="PF12311">
    <property type="entry name" value="DUF3632"/>
    <property type="match status" value="1"/>
</dbReference>
<dbReference type="PANTHER" id="PTHR38797:SF7">
    <property type="entry name" value="TRANSCRIPTION FACTOR DOMAIN-CONTAINING PROTEIN"/>
    <property type="match status" value="1"/>
</dbReference>
<sequence length="379" mass="41586">MSMPGGRRISGGTASSTPEPTMEDDVLEEYADIFAHMRATDEARARAGDVRGLCTSANNTISHLSSHFVTEPHVDFSGGWTFQLQNLWHLYYVTGKYCSENAVAPAVLQLIETSQRGLLARNQVDNSGAVEIEHAPVVVRVGNHIIHQYLWQDLPFLVPDMTTYWIQDCARMSSSQRVRINTFWASLAAASSASWSYGLCRIALMVLRDTLETQRPLVRAGVEPGGEDSENAGRTIDMLTIADLLRAANAWLERAGARITQLCEAGDSNAATRLAVPVPEEVSLPGPLAQAAGIQAVPGGFSSQRWFFWLQRLDEIGAETSPQGPTGSSSAMGMTSPFVRRVREEKHLARRVTHNMIYTASQSNSTIVQELMRMGRVPL</sequence>
<dbReference type="Proteomes" id="UP000319160">
    <property type="component" value="Unassembled WGS sequence"/>
</dbReference>
<feature type="region of interest" description="Disordered" evidence="1">
    <location>
        <begin position="1"/>
        <end position="22"/>
    </location>
</feature>
<evidence type="ECO:0000256" key="1">
    <source>
        <dbReference type="SAM" id="MobiDB-lite"/>
    </source>
</evidence>
<dbReference type="AlphaFoldDB" id="A0A553HQP5"/>
<comment type="caution">
    <text evidence="2">The sequence shown here is derived from an EMBL/GenBank/DDBJ whole genome shotgun (WGS) entry which is preliminary data.</text>
</comment>
<name>A0A553HQP5_9PEZI</name>
<dbReference type="PANTHER" id="PTHR38797">
    <property type="entry name" value="NUCLEAR PORE COMPLEX PROTEIN NUP85-RELATED"/>
    <property type="match status" value="1"/>
</dbReference>
<gene>
    <name evidence="2" type="ORF">FHL15_008823</name>
</gene>
<proteinExistence type="predicted"/>
<evidence type="ECO:0000313" key="2">
    <source>
        <dbReference type="EMBL" id="TRX90278.1"/>
    </source>
</evidence>
<dbReference type="InterPro" id="IPR053204">
    <property type="entry name" value="Oxopyrrolidines_Biosynth-assoc"/>
</dbReference>
<dbReference type="OrthoDB" id="5403091at2759"/>
<dbReference type="EMBL" id="VFLP01000057">
    <property type="protein sequence ID" value="TRX90278.1"/>
    <property type="molecule type" value="Genomic_DNA"/>
</dbReference>
<accession>A0A553HQP5</accession>
<dbReference type="InterPro" id="IPR022085">
    <property type="entry name" value="OpdG"/>
</dbReference>